<dbReference type="RefSeq" id="WP_310913846.1">
    <property type="nucleotide sequence ID" value="NZ_JAVLVT010000010.1"/>
</dbReference>
<organism evidence="1 2">
    <name type="scientific">Lipingzhangella rawalii</name>
    <dbReference type="NCBI Taxonomy" id="2055835"/>
    <lineage>
        <taxon>Bacteria</taxon>
        <taxon>Bacillati</taxon>
        <taxon>Actinomycetota</taxon>
        <taxon>Actinomycetes</taxon>
        <taxon>Streptosporangiales</taxon>
        <taxon>Nocardiopsidaceae</taxon>
        <taxon>Lipingzhangella</taxon>
    </lineage>
</organism>
<name>A0ABU2HAC0_9ACTN</name>
<sequence length="253" mass="27150">MATDRAILDVPRDVVRFLSRLRAGERRLRRTPIGSRALTCFDQAVVVLRHDCEATSPAVLARDAGVGCGTAHLILDGIVLPTDRCADTTLSVNGERIVRGASPACGGGYSGTAHPRGATRYRLMDPRGFPLFLSDAEPGSVPNLTAARIDVLPARSPAATHGLATRAELGDEGAGIGIITPVSQREDGRPRATGIRAFHRLQRALRCLGESDFALLTQRWRCLLHHIHTSPSTIADITTAALVRTHVEHGRPT</sequence>
<accession>A0ABU2HAC0</accession>
<evidence type="ECO:0000313" key="1">
    <source>
        <dbReference type="EMBL" id="MDS1272275.1"/>
    </source>
</evidence>
<reference evidence="2" key="1">
    <citation type="submission" date="2023-07" db="EMBL/GenBank/DDBJ databases">
        <title>Novel species in the genus Lipingzhangella isolated from Sambhar Salt Lake.</title>
        <authorList>
            <person name="Jiya N."/>
            <person name="Kajale S."/>
            <person name="Sharma A."/>
        </authorList>
    </citation>
    <scope>NUCLEOTIDE SEQUENCE [LARGE SCALE GENOMIC DNA]</scope>
    <source>
        <strain evidence="2">LS1_29</strain>
    </source>
</reference>
<comment type="caution">
    <text evidence="1">The sequence shown here is derived from an EMBL/GenBank/DDBJ whole genome shotgun (WGS) entry which is preliminary data.</text>
</comment>
<proteinExistence type="predicted"/>
<dbReference type="Proteomes" id="UP001250214">
    <property type="component" value="Unassembled WGS sequence"/>
</dbReference>
<gene>
    <name evidence="1" type="ORF">RIF23_18455</name>
</gene>
<dbReference type="EMBL" id="JAVLVT010000010">
    <property type="protein sequence ID" value="MDS1272275.1"/>
    <property type="molecule type" value="Genomic_DNA"/>
</dbReference>
<protein>
    <submittedName>
        <fullName evidence="1">IS5/IS1182 family transposase</fullName>
    </submittedName>
</protein>
<keyword evidence="2" id="KW-1185">Reference proteome</keyword>
<evidence type="ECO:0000313" key="2">
    <source>
        <dbReference type="Proteomes" id="UP001250214"/>
    </source>
</evidence>